<accession>A0A9E7GE18</accession>
<evidence type="ECO:0000256" key="1">
    <source>
        <dbReference type="SAM" id="MobiDB-lite"/>
    </source>
</evidence>
<feature type="region of interest" description="Disordered" evidence="1">
    <location>
        <begin position="78"/>
        <end position="116"/>
    </location>
</feature>
<feature type="compositionally biased region" description="Polar residues" evidence="1">
    <location>
        <begin position="86"/>
        <end position="96"/>
    </location>
</feature>
<sequence length="116" mass="12957">MPSLDSFCLKYSNRKKLSVARKQTFTHEHPMCLSYSSRFEGTHGAKINLRIEFNGIPGLSKFMCNMNKAKAIISMAKRETDDMVTGKQQQQQKVECSTSSQSRPPSSQAGDLSHVA</sequence>
<reference evidence="2" key="1">
    <citation type="submission" date="2022-05" db="EMBL/GenBank/DDBJ databases">
        <title>The Musa troglodytarum L. genome provides insights into the mechanism of non-climacteric behaviour and enrichment of carotenoids.</title>
        <authorList>
            <person name="Wang J."/>
        </authorList>
    </citation>
    <scope>NUCLEOTIDE SEQUENCE</scope>
    <source>
        <tissue evidence="2">Leaf</tissue>
    </source>
</reference>
<proteinExistence type="predicted"/>
<gene>
    <name evidence="2" type="ORF">MUK42_28023</name>
</gene>
<evidence type="ECO:0000313" key="3">
    <source>
        <dbReference type="Proteomes" id="UP001055439"/>
    </source>
</evidence>
<organism evidence="2 3">
    <name type="scientific">Musa troglodytarum</name>
    <name type="common">fe'i banana</name>
    <dbReference type="NCBI Taxonomy" id="320322"/>
    <lineage>
        <taxon>Eukaryota</taxon>
        <taxon>Viridiplantae</taxon>
        <taxon>Streptophyta</taxon>
        <taxon>Embryophyta</taxon>
        <taxon>Tracheophyta</taxon>
        <taxon>Spermatophyta</taxon>
        <taxon>Magnoliopsida</taxon>
        <taxon>Liliopsida</taxon>
        <taxon>Zingiberales</taxon>
        <taxon>Musaceae</taxon>
        <taxon>Musa</taxon>
    </lineage>
</organism>
<dbReference type="AlphaFoldDB" id="A0A9E7GE18"/>
<evidence type="ECO:0000313" key="2">
    <source>
        <dbReference type="EMBL" id="URE09453.1"/>
    </source>
</evidence>
<dbReference type="EMBL" id="CP097508">
    <property type="protein sequence ID" value="URE09453.1"/>
    <property type="molecule type" value="Genomic_DNA"/>
</dbReference>
<protein>
    <submittedName>
        <fullName evidence="2">Uncharacterized protein</fullName>
    </submittedName>
</protein>
<dbReference type="Proteomes" id="UP001055439">
    <property type="component" value="Chromosome 6"/>
</dbReference>
<feature type="compositionally biased region" description="Low complexity" evidence="1">
    <location>
        <begin position="97"/>
        <end position="108"/>
    </location>
</feature>
<keyword evidence="3" id="KW-1185">Reference proteome</keyword>
<name>A0A9E7GE18_9LILI</name>